<dbReference type="GO" id="GO:0003677">
    <property type="term" value="F:DNA binding"/>
    <property type="evidence" value="ECO:0007669"/>
    <property type="project" value="UniProtKB-KW"/>
</dbReference>
<evidence type="ECO:0000313" key="6">
    <source>
        <dbReference type="EMBL" id="OGG13719.1"/>
    </source>
</evidence>
<evidence type="ECO:0000256" key="2">
    <source>
        <dbReference type="ARBA" id="ARBA00022747"/>
    </source>
</evidence>
<keyword evidence="3" id="KW-0238">DNA-binding</keyword>
<dbReference type="PANTHER" id="PTHR30408">
    <property type="entry name" value="TYPE-1 RESTRICTION ENZYME ECOKI SPECIFICITY PROTEIN"/>
    <property type="match status" value="1"/>
</dbReference>
<keyword evidence="4" id="KW-0175">Coiled coil</keyword>
<feature type="domain" description="Type I restriction modification DNA specificity" evidence="5">
    <location>
        <begin position="57"/>
        <end position="203"/>
    </location>
</feature>
<dbReference type="InterPro" id="IPR000055">
    <property type="entry name" value="Restrct_endonuc_typeI_TRD"/>
</dbReference>
<evidence type="ECO:0000256" key="4">
    <source>
        <dbReference type="SAM" id="Coils"/>
    </source>
</evidence>
<dbReference type="GO" id="GO:0009307">
    <property type="term" value="P:DNA restriction-modification system"/>
    <property type="evidence" value="ECO:0007669"/>
    <property type="project" value="UniProtKB-KW"/>
</dbReference>
<feature type="domain" description="Type I restriction modification DNA specificity" evidence="5">
    <location>
        <begin position="298"/>
        <end position="441"/>
    </location>
</feature>
<dbReference type="CDD" id="cd17256">
    <property type="entry name" value="RMtype1_S_EcoJA65PI-TRD1-CR1_like"/>
    <property type="match status" value="1"/>
</dbReference>
<dbReference type="Pfam" id="PF01420">
    <property type="entry name" value="Methylase_S"/>
    <property type="match status" value="2"/>
</dbReference>
<name>A0A1F5ZMK7_9BACT</name>
<dbReference type="STRING" id="1798375.A2773_06810"/>
<dbReference type="AlphaFoldDB" id="A0A1F5ZMK7"/>
<evidence type="ECO:0000256" key="3">
    <source>
        <dbReference type="ARBA" id="ARBA00023125"/>
    </source>
</evidence>
<accession>A0A1F5ZMK7</accession>
<dbReference type="Gene3D" id="3.90.220.20">
    <property type="entry name" value="DNA methylase specificity domains"/>
    <property type="match status" value="2"/>
</dbReference>
<evidence type="ECO:0000313" key="7">
    <source>
        <dbReference type="Proteomes" id="UP000177383"/>
    </source>
</evidence>
<comment type="caution">
    <text evidence="6">The sequence shown here is derived from an EMBL/GenBank/DDBJ whole genome shotgun (WGS) entry which is preliminary data.</text>
</comment>
<keyword evidence="2" id="KW-0680">Restriction system</keyword>
<dbReference type="InterPro" id="IPR052021">
    <property type="entry name" value="Type-I_RS_S_subunit"/>
</dbReference>
<protein>
    <recommendedName>
        <fullName evidence="5">Type I restriction modification DNA specificity domain-containing protein</fullName>
    </recommendedName>
</protein>
<evidence type="ECO:0000259" key="5">
    <source>
        <dbReference type="Pfam" id="PF01420"/>
    </source>
</evidence>
<organism evidence="6 7">
    <name type="scientific">Candidatus Gottesmanbacteria bacterium RIFCSPHIGHO2_01_FULL_39_10</name>
    <dbReference type="NCBI Taxonomy" id="1798375"/>
    <lineage>
        <taxon>Bacteria</taxon>
        <taxon>Candidatus Gottesmaniibacteriota</taxon>
    </lineage>
</organism>
<dbReference type="PANTHER" id="PTHR30408:SF12">
    <property type="entry name" value="TYPE I RESTRICTION ENZYME MJAVIII SPECIFICITY SUBUNIT"/>
    <property type="match status" value="1"/>
</dbReference>
<comment type="similarity">
    <text evidence="1">Belongs to the type-I restriction system S methylase family.</text>
</comment>
<dbReference type="Proteomes" id="UP000177383">
    <property type="component" value="Unassembled WGS sequence"/>
</dbReference>
<dbReference type="SUPFAM" id="SSF116734">
    <property type="entry name" value="DNA methylase specificity domain"/>
    <property type="match status" value="2"/>
</dbReference>
<reference evidence="6 7" key="1">
    <citation type="journal article" date="2016" name="Nat. Commun.">
        <title>Thousands of microbial genomes shed light on interconnected biogeochemical processes in an aquifer system.</title>
        <authorList>
            <person name="Anantharaman K."/>
            <person name="Brown C.T."/>
            <person name="Hug L.A."/>
            <person name="Sharon I."/>
            <person name="Castelle C.J."/>
            <person name="Probst A.J."/>
            <person name="Thomas B.C."/>
            <person name="Singh A."/>
            <person name="Wilkins M.J."/>
            <person name="Karaoz U."/>
            <person name="Brodie E.L."/>
            <person name="Williams K.H."/>
            <person name="Hubbard S.S."/>
            <person name="Banfield J.F."/>
        </authorList>
    </citation>
    <scope>NUCLEOTIDE SEQUENCE [LARGE SCALE GENOMIC DNA]</scope>
</reference>
<sequence>MITQRVYATDIEDRIDPHFYKHKYLETVAQLKRLKTPTKSVDSFSDVICGPFGSAIKVSDYTDNGVPLIRIENIDKTDGVSSTNATFISEKLASTLKSYRVNKGDLVISQRGTLGLCGVIRDDLNDAVISANLIAIKNLKEVNPDYLKFFFSSNLGQIQLERRTSGQVQTKITTEDIKTLLVPIPSQEIQHKIINTYLSALEDREEKLKQADELLNSIDGYVRQQLGITYTEPEEEKIYTVNSQDLEGNRQDPYYYNPNFVKAFNSLVRIKHKILSLGQLIVDMSGGATPEVEGDFYTDEKNGVPFLRVQNITKKGISLDDVKYIKKTVHYTTLKRSQLRAEDLVFTITGRIGSVAVVPNNFTGNINQHSVRIQLKDSIDGVKISPIYIATFLNSSFGQQITIRGITGGTRPALDYEYIKTIPIPLPDIKIQENIAQDFSNRVSGAEKLQNEASKLLEDAKKQVEEMILN</sequence>
<dbReference type="EMBL" id="MFJE01000039">
    <property type="protein sequence ID" value="OGG13719.1"/>
    <property type="molecule type" value="Genomic_DNA"/>
</dbReference>
<feature type="coiled-coil region" evidence="4">
    <location>
        <begin position="443"/>
        <end position="470"/>
    </location>
</feature>
<gene>
    <name evidence="6" type="ORF">A2773_06810</name>
</gene>
<evidence type="ECO:0000256" key="1">
    <source>
        <dbReference type="ARBA" id="ARBA00010923"/>
    </source>
</evidence>
<dbReference type="InterPro" id="IPR044946">
    <property type="entry name" value="Restrct_endonuc_typeI_TRD_sf"/>
</dbReference>
<proteinExistence type="inferred from homology"/>